<proteinExistence type="inferred from homology"/>
<name>A0ABP7VMT5_9BACI</name>
<reference evidence="3" key="1">
    <citation type="journal article" date="2019" name="Int. J. Syst. Evol. Microbiol.">
        <title>The Global Catalogue of Microorganisms (GCM) 10K type strain sequencing project: providing services to taxonomists for standard genome sequencing and annotation.</title>
        <authorList>
            <consortium name="The Broad Institute Genomics Platform"/>
            <consortium name="The Broad Institute Genome Sequencing Center for Infectious Disease"/>
            <person name="Wu L."/>
            <person name="Ma J."/>
        </authorList>
    </citation>
    <scope>NUCLEOTIDE SEQUENCE [LARGE SCALE GENOMIC DNA]</scope>
    <source>
        <strain evidence="3">JCM 17250</strain>
    </source>
</reference>
<dbReference type="PANTHER" id="PTHR18964">
    <property type="entry name" value="ROK (REPRESSOR, ORF, KINASE) FAMILY"/>
    <property type="match status" value="1"/>
</dbReference>
<protein>
    <submittedName>
        <fullName evidence="2">ROK family protein</fullName>
    </submittedName>
</protein>
<gene>
    <name evidence="2" type="ORF">GCM10022410_14960</name>
</gene>
<dbReference type="InterPro" id="IPR000600">
    <property type="entry name" value="ROK"/>
</dbReference>
<dbReference type="CDD" id="cd24152">
    <property type="entry name" value="ASKHA_NBD_ROK-like"/>
    <property type="match status" value="1"/>
</dbReference>
<organism evidence="2 3">
    <name type="scientific">Amphibacillus indicireducens</name>
    <dbReference type="NCBI Taxonomy" id="1076330"/>
    <lineage>
        <taxon>Bacteria</taxon>
        <taxon>Bacillati</taxon>
        <taxon>Bacillota</taxon>
        <taxon>Bacilli</taxon>
        <taxon>Bacillales</taxon>
        <taxon>Bacillaceae</taxon>
        <taxon>Amphibacillus</taxon>
    </lineage>
</organism>
<dbReference type="Pfam" id="PF00480">
    <property type="entry name" value="ROK"/>
    <property type="match status" value="1"/>
</dbReference>
<dbReference type="RefSeq" id="WP_344911830.1">
    <property type="nucleotide sequence ID" value="NZ_BAABDL010000077.1"/>
</dbReference>
<comment type="similarity">
    <text evidence="1">Belongs to the ROK (NagC/XylR) family.</text>
</comment>
<evidence type="ECO:0000313" key="3">
    <source>
        <dbReference type="Proteomes" id="UP001501734"/>
    </source>
</evidence>
<comment type="caution">
    <text evidence="2">The sequence shown here is derived from an EMBL/GenBank/DDBJ whole genome shotgun (WGS) entry which is preliminary data.</text>
</comment>
<sequence>MYLGLDIGGTFVKYAWMERTGEIVEQGKFKTPYDSAEFLVEKMAEVYHQSTKEIKGIAISCPGTIDVESGVVYHGGALTYLHEKNIAQMLSDKCGVPVSIENDGKCAALAERWQGSVKDYQHSVILTLGTGVGGGIIINGKLYRGANLEAGEQSYVMESFSHEKNHAEFVGPACSASDMVNEIAELKGLEENDGIGAFKYIDAEDPEALQVFNWFCKNVAVQILNLQYIIDPEIFALGGGVSVQPAFLKGIKAAVELIVTENPHHVASPNIVTCHFNSAANLYGALYHYLIQHESLD</sequence>
<evidence type="ECO:0000256" key="1">
    <source>
        <dbReference type="ARBA" id="ARBA00006479"/>
    </source>
</evidence>
<dbReference type="SUPFAM" id="SSF53067">
    <property type="entry name" value="Actin-like ATPase domain"/>
    <property type="match status" value="1"/>
</dbReference>
<dbReference type="Gene3D" id="3.30.420.40">
    <property type="match status" value="2"/>
</dbReference>
<dbReference type="PANTHER" id="PTHR18964:SF170">
    <property type="entry name" value="SUGAR KINASE"/>
    <property type="match status" value="1"/>
</dbReference>
<evidence type="ECO:0000313" key="2">
    <source>
        <dbReference type="EMBL" id="GAA4070139.1"/>
    </source>
</evidence>
<dbReference type="Proteomes" id="UP001501734">
    <property type="component" value="Unassembled WGS sequence"/>
</dbReference>
<dbReference type="InterPro" id="IPR043129">
    <property type="entry name" value="ATPase_NBD"/>
</dbReference>
<keyword evidence="3" id="KW-1185">Reference proteome</keyword>
<accession>A0ABP7VMT5</accession>
<dbReference type="EMBL" id="BAABDL010000077">
    <property type="protein sequence ID" value="GAA4070139.1"/>
    <property type="molecule type" value="Genomic_DNA"/>
</dbReference>